<accession>A0ABT8M7N3</accession>
<feature type="compositionally biased region" description="Low complexity" evidence="2">
    <location>
        <begin position="437"/>
        <end position="453"/>
    </location>
</feature>
<evidence type="ECO:0000256" key="2">
    <source>
        <dbReference type="SAM" id="MobiDB-lite"/>
    </source>
</evidence>
<keyword evidence="3" id="KW-0808">Transferase</keyword>
<reference evidence="3" key="1">
    <citation type="submission" date="2019-05" db="EMBL/GenBank/DDBJ databases">
        <title>Methanoculleus sp. FWC-SCC1, a methanogenic archaeon isolated from deep marine cold seep.</title>
        <authorList>
            <person name="Chen Y.-W."/>
            <person name="Chen S.-C."/>
            <person name="Teng N.-H."/>
            <person name="Lai M.-C."/>
        </authorList>
    </citation>
    <scope>NUCLEOTIDE SEQUENCE</scope>
    <source>
        <strain evidence="3">FWC-SCC1</strain>
    </source>
</reference>
<keyword evidence="1" id="KW-0663">Pyridoxal phosphate</keyword>
<dbReference type="InterPro" id="IPR000653">
    <property type="entry name" value="DegT/StrS_aminotransferase"/>
</dbReference>
<feature type="compositionally biased region" description="Basic residues" evidence="2">
    <location>
        <begin position="421"/>
        <end position="436"/>
    </location>
</feature>
<dbReference type="InterPro" id="IPR015422">
    <property type="entry name" value="PyrdxlP-dep_Trfase_small"/>
</dbReference>
<dbReference type="EMBL" id="VCYH01000002">
    <property type="protein sequence ID" value="MDN7023942.1"/>
    <property type="molecule type" value="Genomic_DNA"/>
</dbReference>
<dbReference type="PANTHER" id="PTHR30244">
    <property type="entry name" value="TRANSAMINASE"/>
    <property type="match status" value="1"/>
</dbReference>
<feature type="region of interest" description="Disordered" evidence="2">
    <location>
        <begin position="391"/>
        <end position="453"/>
    </location>
</feature>
<evidence type="ECO:0000313" key="4">
    <source>
        <dbReference type="Proteomes" id="UP001168338"/>
    </source>
</evidence>
<dbReference type="PANTHER" id="PTHR30244:SF34">
    <property type="entry name" value="DTDP-4-AMINO-4,6-DIDEOXYGALACTOSE TRANSAMINASE"/>
    <property type="match status" value="1"/>
</dbReference>
<dbReference type="GO" id="GO:0008483">
    <property type="term" value="F:transaminase activity"/>
    <property type="evidence" value="ECO:0007669"/>
    <property type="project" value="UniProtKB-KW"/>
</dbReference>
<keyword evidence="4" id="KW-1185">Reference proteome</keyword>
<organism evidence="3 4">
    <name type="scientific">Methanoculleus frigidifontis</name>
    <dbReference type="NCBI Taxonomy" id="2584085"/>
    <lineage>
        <taxon>Archaea</taxon>
        <taxon>Methanobacteriati</taxon>
        <taxon>Methanobacteriota</taxon>
        <taxon>Stenosarchaea group</taxon>
        <taxon>Methanomicrobia</taxon>
        <taxon>Methanomicrobiales</taxon>
        <taxon>Methanomicrobiaceae</taxon>
        <taxon>Methanoculleus</taxon>
    </lineage>
</organism>
<evidence type="ECO:0000256" key="1">
    <source>
        <dbReference type="RuleBase" id="RU004508"/>
    </source>
</evidence>
<protein>
    <submittedName>
        <fullName evidence="3">DegT/DnrJ/EryC1/StrS family aminotransferase</fullName>
    </submittedName>
</protein>
<dbReference type="SUPFAM" id="SSF53383">
    <property type="entry name" value="PLP-dependent transferases"/>
    <property type="match status" value="1"/>
</dbReference>
<gene>
    <name evidence="3" type="ORF">FGU65_03375</name>
</gene>
<feature type="compositionally biased region" description="Basic and acidic residues" evidence="2">
    <location>
        <begin position="396"/>
        <end position="411"/>
    </location>
</feature>
<dbReference type="Gene3D" id="3.40.640.10">
    <property type="entry name" value="Type I PLP-dependent aspartate aminotransferase-like (Major domain)"/>
    <property type="match status" value="1"/>
</dbReference>
<evidence type="ECO:0000313" key="3">
    <source>
        <dbReference type="EMBL" id="MDN7023942.1"/>
    </source>
</evidence>
<dbReference type="InterPro" id="IPR015424">
    <property type="entry name" value="PyrdxlP-dep_Trfase"/>
</dbReference>
<comment type="caution">
    <text evidence="3">The sequence shown here is derived from an EMBL/GenBank/DDBJ whole genome shotgun (WGS) entry which is preliminary data.</text>
</comment>
<sequence length="453" mass="49059">MPGYELIGEEEACAVKDVFTYGGVLTRYGHDRKRRGIYRVEEFERAFSRRMGVRHALAVSSGSAALIVALRALGVGDGDEVITQSYTFVATLEAIAACGGVPVVTEIDATLTMDPDDLAARITDRTKAIVPVHTMGIGARMDAILRIAREHGIPVLEDAAQACGGSYHGELLGTIGNVGCFSFDFEKVITTGEGGMIVTDDGAIIARARACADHGREMQDPHTPADSDPHPSGGFNFRMSELSGAVGLAQLPKMDTVIRRQREIKRQIQEGLSDTPGLTFREVPDPTGDAGNTAVFFLESREAAAAFARCWRERGHATQNLPDSLAWDYAAEWSHILGGYPRYRGRKISTLWPQSRAILERGIAIPLQVTMTPDAIDRLIAAARACAGTANLRARPAREARSSASDPEAHRGFRGRAGAARCRRPLRRGARPRGQGRRSSAGRRSYTGRQPQP</sequence>
<dbReference type="Proteomes" id="UP001168338">
    <property type="component" value="Unassembled WGS sequence"/>
</dbReference>
<proteinExistence type="inferred from homology"/>
<name>A0ABT8M7N3_9EURY</name>
<dbReference type="Gene3D" id="3.90.1150.10">
    <property type="entry name" value="Aspartate Aminotransferase, domain 1"/>
    <property type="match status" value="1"/>
</dbReference>
<dbReference type="InterPro" id="IPR015421">
    <property type="entry name" value="PyrdxlP-dep_Trfase_major"/>
</dbReference>
<dbReference type="Pfam" id="PF01041">
    <property type="entry name" value="DegT_DnrJ_EryC1"/>
    <property type="match status" value="1"/>
</dbReference>
<comment type="similarity">
    <text evidence="1">Belongs to the DegT/DnrJ/EryC1 family.</text>
</comment>
<dbReference type="CDD" id="cd00616">
    <property type="entry name" value="AHBA_syn"/>
    <property type="match status" value="1"/>
</dbReference>
<keyword evidence="3" id="KW-0032">Aminotransferase</keyword>